<reference evidence="2 3" key="1">
    <citation type="journal article" date="2019" name="New Phytol.">
        <title>Comparative genomics reveals unique wood-decay strategies and fruiting body development in the Schizophyllaceae.</title>
        <authorList>
            <person name="Almasi E."/>
            <person name="Sahu N."/>
            <person name="Krizsan K."/>
            <person name="Balint B."/>
            <person name="Kovacs G.M."/>
            <person name="Kiss B."/>
            <person name="Cseklye J."/>
            <person name="Drula E."/>
            <person name="Henrissat B."/>
            <person name="Nagy I."/>
            <person name="Chovatia M."/>
            <person name="Adam C."/>
            <person name="LaButti K."/>
            <person name="Lipzen A."/>
            <person name="Riley R."/>
            <person name="Grigoriev I.V."/>
            <person name="Nagy L.G."/>
        </authorList>
    </citation>
    <scope>NUCLEOTIDE SEQUENCE [LARGE SCALE GENOMIC DNA]</scope>
    <source>
        <strain evidence="2 3">NL-1724</strain>
    </source>
</reference>
<feature type="compositionally biased region" description="Acidic residues" evidence="1">
    <location>
        <begin position="396"/>
        <end position="412"/>
    </location>
</feature>
<evidence type="ECO:0000313" key="3">
    <source>
        <dbReference type="Proteomes" id="UP000320762"/>
    </source>
</evidence>
<dbReference type="GO" id="GO:0032968">
    <property type="term" value="P:positive regulation of transcription elongation by RNA polymerase II"/>
    <property type="evidence" value="ECO:0007669"/>
    <property type="project" value="TreeGrafter"/>
</dbReference>
<dbReference type="InterPro" id="IPR007149">
    <property type="entry name" value="Leo1"/>
</dbReference>
<sequence length="434" mass="49787">MQDQDVDMNAFAPKEEEQPELEQEQADEGDAEDLFGEDEDVATPSAGSDRLPTLEQQRRRELEYTENDEPPFVAPLKEASVSLPNLPLPEARMDQSTWVVRPENEMAPTAASMREQSLSIKLKVENTIRWRWGKEQPGEDVRQSNSRIIRWSDGSLSLRLGKELFDIQQTVDNSATMTRQTMGGAGSQRPHKRLPSPTGEPRASPILSRSTNIPRFFRARRPSRLHVPHAVRHAFGEPPLLVSAVSQKRNKSARVRMAPDPTVDPEREKAELIRQDMKKTKRTRSEPRPRRSRRTDDMWSDDDEEEGYAYDEEEGGGRRGSTSKKAGRSRDEASGGGEYQEDDFVVADEDESEEEPSTKRRRHQEDEDALDRAERELEKRNRDEKKSGGRSSPKEESDDGEEAMDVESEEEEDRVRIRRADSRRRVHVEEEEEE</sequence>
<dbReference type="GO" id="GO:0006368">
    <property type="term" value="P:transcription elongation by RNA polymerase II"/>
    <property type="evidence" value="ECO:0007669"/>
    <property type="project" value="InterPro"/>
</dbReference>
<name>A0A550CKI7_9AGAR</name>
<evidence type="ECO:0000313" key="2">
    <source>
        <dbReference type="EMBL" id="TRM65288.1"/>
    </source>
</evidence>
<feature type="region of interest" description="Disordered" evidence="1">
    <location>
        <begin position="1"/>
        <end position="74"/>
    </location>
</feature>
<feature type="compositionally biased region" description="Acidic residues" evidence="1">
    <location>
        <begin position="298"/>
        <end position="314"/>
    </location>
</feature>
<comment type="caution">
    <text evidence="2">The sequence shown here is derived from an EMBL/GenBank/DDBJ whole genome shotgun (WGS) entry which is preliminary data.</text>
</comment>
<organism evidence="2 3">
    <name type="scientific">Schizophyllum amplum</name>
    <dbReference type="NCBI Taxonomy" id="97359"/>
    <lineage>
        <taxon>Eukaryota</taxon>
        <taxon>Fungi</taxon>
        <taxon>Dikarya</taxon>
        <taxon>Basidiomycota</taxon>
        <taxon>Agaricomycotina</taxon>
        <taxon>Agaricomycetes</taxon>
        <taxon>Agaricomycetidae</taxon>
        <taxon>Agaricales</taxon>
        <taxon>Schizophyllaceae</taxon>
        <taxon>Schizophyllum</taxon>
    </lineage>
</organism>
<dbReference type="GO" id="GO:1990269">
    <property type="term" value="F:RNA polymerase II C-terminal domain phosphoserine binding"/>
    <property type="evidence" value="ECO:0007669"/>
    <property type="project" value="TreeGrafter"/>
</dbReference>
<feature type="region of interest" description="Disordered" evidence="1">
    <location>
        <begin position="247"/>
        <end position="434"/>
    </location>
</feature>
<dbReference type="PANTHER" id="PTHR23146">
    <property type="entry name" value="LEO1 PROTEIN"/>
    <property type="match status" value="1"/>
</dbReference>
<feature type="compositionally biased region" description="Acidic residues" evidence="1">
    <location>
        <begin position="339"/>
        <end position="355"/>
    </location>
</feature>
<feature type="compositionally biased region" description="Basic and acidic residues" evidence="1">
    <location>
        <begin position="264"/>
        <end position="297"/>
    </location>
</feature>
<evidence type="ECO:0000256" key="1">
    <source>
        <dbReference type="SAM" id="MobiDB-lite"/>
    </source>
</evidence>
<dbReference type="Pfam" id="PF04004">
    <property type="entry name" value="Leo1"/>
    <property type="match status" value="1"/>
</dbReference>
<accession>A0A550CKI7</accession>
<dbReference type="STRING" id="97359.A0A550CKI7"/>
<dbReference type="Proteomes" id="UP000320762">
    <property type="component" value="Unassembled WGS sequence"/>
</dbReference>
<feature type="region of interest" description="Disordered" evidence="1">
    <location>
        <begin position="179"/>
        <end position="208"/>
    </location>
</feature>
<dbReference type="EMBL" id="VDMD01000005">
    <property type="protein sequence ID" value="TRM65288.1"/>
    <property type="molecule type" value="Genomic_DNA"/>
</dbReference>
<keyword evidence="3" id="KW-1185">Reference proteome</keyword>
<proteinExistence type="predicted"/>
<feature type="compositionally biased region" description="Acidic residues" evidence="1">
    <location>
        <begin position="17"/>
        <end position="41"/>
    </location>
</feature>
<dbReference type="PANTHER" id="PTHR23146:SF0">
    <property type="entry name" value="RNA POLYMERASE-ASSOCIATED PROTEIN LEO1"/>
    <property type="match status" value="1"/>
</dbReference>
<feature type="compositionally biased region" description="Basic and acidic residues" evidence="1">
    <location>
        <begin position="370"/>
        <end position="395"/>
    </location>
</feature>
<dbReference type="AlphaFoldDB" id="A0A550CKI7"/>
<gene>
    <name evidence="2" type="ORF">BD626DRAFT_567212</name>
</gene>
<dbReference type="GO" id="GO:0016593">
    <property type="term" value="C:Cdc73/Paf1 complex"/>
    <property type="evidence" value="ECO:0007669"/>
    <property type="project" value="InterPro"/>
</dbReference>
<protein>
    <submittedName>
        <fullName evidence="2">Leo1-like protein-domain-containing protein</fullName>
    </submittedName>
</protein>
<dbReference type="OrthoDB" id="20844at2759"/>